<dbReference type="Gene3D" id="3.40.50.1820">
    <property type="entry name" value="alpha/beta hydrolase"/>
    <property type="match status" value="1"/>
</dbReference>
<dbReference type="AlphaFoldDB" id="A0AAP0KTU0"/>
<dbReference type="Proteomes" id="UP001419268">
    <property type="component" value="Unassembled WGS sequence"/>
</dbReference>
<keyword evidence="2" id="KW-0812">Transmembrane</keyword>
<proteinExistence type="predicted"/>
<evidence type="ECO:0000256" key="1">
    <source>
        <dbReference type="SAM" id="MobiDB-lite"/>
    </source>
</evidence>
<keyword evidence="2" id="KW-1133">Transmembrane helix</keyword>
<dbReference type="InterPro" id="IPR029058">
    <property type="entry name" value="AB_hydrolase_fold"/>
</dbReference>
<evidence type="ECO:0000313" key="3">
    <source>
        <dbReference type="EMBL" id="KAK9157169.1"/>
    </source>
</evidence>
<feature type="region of interest" description="Disordered" evidence="1">
    <location>
        <begin position="1"/>
        <end position="23"/>
    </location>
</feature>
<keyword evidence="2" id="KW-0472">Membrane</keyword>
<gene>
    <name evidence="3" type="ORF">Scep_003743</name>
</gene>
<comment type="caution">
    <text evidence="3">The sequence shown here is derived from an EMBL/GenBank/DDBJ whole genome shotgun (WGS) entry which is preliminary data.</text>
</comment>
<reference evidence="3 4" key="1">
    <citation type="submission" date="2024-01" db="EMBL/GenBank/DDBJ databases">
        <title>Genome assemblies of Stephania.</title>
        <authorList>
            <person name="Yang L."/>
        </authorList>
    </citation>
    <scope>NUCLEOTIDE SEQUENCE [LARGE SCALE GENOMIC DNA]</scope>
    <source>
        <strain evidence="3">JXDWG</strain>
        <tissue evidence="3">Leaf</tissue>
    </source>
</reference>
<accession>A0AAP0KTU0</accession>
<feature type="compositionally biased region" description="Low complexity" evidence="1">
    <location>
        <begin position="1"/>
        <end position="16"/>
    </location>
</feature>
<dbReference type="PANTHER" id="PTHR35128">
    <property type="entry name" value="SECRETION-REGULATING GUANINE NUCLEOTIDE EXCHANGE FACTOR"/>
    <property type="match status" value="1"/>
</dbReference>
<evidence type="ECO:0000256" key="2">
    <source>
        <dbReference type="SAM" id="Phobius"/>
    </source>
</evidence>
<keyword evidence="4" id="KW-1185">Reference proteome</keyword>
<organism evidence="3 4">
    <name type="scientific">Stephania cephalantha</name>
    <dbReference type="NCBI Taxonomy" id="152367"/>
    <lineage>
        <taxon>Eukaryota</taxon>
        <taxon>Viridiplantae</taxon>
        <taxon>Streptophyta</taxon>
        <taxon>Embryophyta</taxon>
        <taxon>Tracheophyta</taxon>
        <taxon>Spermatophyta</taxon>
        <taxon>Magnoliopsida</taxon>
        <taxon>Ranunculales</taxon>
        <taxon>Menispermaceae</taxon>
        <taxon>Menispermoideae</taxon>
        <taxon>Cissampelideae</taxon>
        <taxon>Stephania</taxon>
    </lineage>
</organism>
<name>A0AAP0KTU0_9MAGN</name>
<dbReference type="PANTHER" id="PTHR35128:SF1">
    <property type="entry name" value="SECRETION-REGULATING GUANINE NUCLEOTIDE EXCHANGE FACTOR"/>
    <property type="match status" value="1"/>
</dbReference>
<dbReference type="SUPFAM" id="SSF53474">
    <property type="entry name" value="alpha/beta-Hydrolases"/>
    <property type="match status" value="1"/>
</dbReference>
<evidence type="ECO:0000313" key="4">
    <source>
        <dbReference type="Proteomes" id="UP001419268"/>
    </source>
</evidence>
<feature type="transmembrane region" description="Helical" evidence="2">
    <location>
        <begin position="161"/>
        <end position="180"/>
    </location>
</feature>
<dbReference type="EMBL" id="JBBNAG010000002">
    <property type="protein sequence ID" value="KAK9157169.1"/>
    <property type="molecule type" value="Genomic_DNA"/>
</dbReference>
<sequence length="490" mass="56201">MNTFTSSTTSTATAVAYRRRPPPLPPSSAIVGDHFSPWHEDPLLLFHRHKCRRRDLSPSLVTIMAMREREEGDRKVVHFSMPKRGKEKEDGGRWWWMMTEALLVASGHNGVSRGDGGKFSPKSLVLQQRREDPNPELQKKVMLRRVSKPANQWHQIRNHRLFAPVTSLIIFITFLVFVSGRMRQQPGSISNLPNLKRYSYSSSVELRPTVEYRSGTDVIWQIPKSAKAVLFLAHGCNGRAMNFWDKSPECPKCVGLPEERLITLNALSRKFAVLAISSVGECWSLGEERNAVKEIIRWWIRKHKLDTLPLTALGASSGGYFVSALAMDMKFNSIVTMIAEGVFHRFKIPDAYPPTLFVHMPKDSSRLQLVRKNIESLREKGVDVAEIECMEFPLTPSLLSDRIPEVNASLSVQLFELFRKNGVIDERGYMVKDGRATRWKDTLKDEKVPFLVQNDLFHHIQEELNLAYAYHEMTSLQMDQILEWFESHMK</sequence>
<protein>
    <submittedName>
        <fullName evidence="3">Uncharacterized protein</fullName>
    </submittedName>
</protein>